<feature type="region of interest" description="Disordered" evidence="2">
    <location>
        <begin position="1697"/>
        <end position="1718"/>
    </location>
</feature>
<proteinExistence type="predicted"/>
<name>A0A9E7JH41_9LILI</name>
<protein>
    <recommendedName>
        <fullName evidence="3">Enhancer of polycomb-like N-terminal domain-containing protein</fullName>
    </recommendedName>
</protein>
<dbReference type="PANTHER" id="PTHR31008:SF2">
    <property type="entry name" value="COP1-INTERACTING PROTEIN-LIKE PROTEIN"/>
    <property type="match status" value="1"/>
</dbReference>
<dbReference type="Proteomes" id="UP001055439">
    <property type="component" value="Chromosome 10"/>
</dbReference>
<evidence type="ECO:0000313" key="5">
    <source>
        <dbReference type="Proteomes" id="UP001055439"/>
    </source>
</evidence>
<feature type="domain" description="Enhancer of polycomb-like N-terminal" evidence="3">
    <location>
        <begin position="582"/>
        <end position="732"/>
    </location>
</feature>
<feature type="compositionally biased region" description="Low complexity" evidence="2">
    <location>
        <begin position="1844"/>
        <end position="1858"/>
    </location>
</feature>
<evidence type="ECO:0000259" key="3">
    <source>
        <dbReference type="Pfam" id="PF10513"/>
    </source>
</evidence>
<feature type="compositionally biased region" description="Basic and acidic residues" evidence="2">
    <location>
        <begin position="1544"/>
        <end position="1564"/>
    </location>
</feature>
<dbReference type="Pfam" id="PF10513">
    <property type="entry name" value="EPL1"/>
    <property type="match status" value="1"/>
</dbReference>
<feature type="compositionally biased region" description="Basic and acidic residues" evidence="2">
    <location>
        <begin position="1479"/>
        <end position="1508"/>
    </location>
</feature>
<evidence type="ECO:0000256" key="1">
    <source>
        <dbReference type="SAM" id="Coils"/>
    </source>
</evidence>
<feature type="region of interest" description="Disordered" evidence="2">
    <location>
        <begin position="104"/>
        <end position="138"/>
    </location>
</feature>
<evidence type="ECO:0000256" key="2">
    <source>
        <dbReference type="SAM" id="MobiDB-lite"/>
    </source>
</evidence>
<evidence type="ECO:0000313" key="4">
    <source>
        <dbReference type="EMBL" id="URD80582.1"/>
    </source>
</evidence>
<feature type="compositionally biased region" description="Basic and acidic residues" evidence="2">
    <location>
        <begin position="1765"/>
        <end position="1798"/>
    </location>
</feature>
<dbReference type="InterPro" id="IPR019542">
    <property type="entry name" value="Enhancer_polycomb-like_N"/>
</dbReference>
<gene>
    <name evidence="4" type="ORF">MUK42_18665</name>
</gene>
<feature type="compositionally biased region" description="Basic and acidic residues" evidence="2">
    <location>
        <begin position="1378"/>
        <end position="1398"/>
    </location>
</feature>
<feature type="region of interest" description="Disordered" evidence="2">
    <location>
        <begin position="1764"/>
        <end position="1807"/>
    </location>
</feature>
<feature type="region of interest" description="Disordered" evidence="2">
    <location>
        <begin position="1118"/>
        <end position="1139"/>
    </location>
</feature>
<accession>A0A9E7JH41</accession>
<feature type="compositionally biased region" description="Polar residues" evidence="2">
    <location>
        <begin position="1960"/>
        <end position="1973"/>
    </location>
</feature>
<feature type="compositionally biased region" description="Basic residues" evidence="2">
    <location>
        <begin position="1414"/>
        <end position="1426"/>
    </location>
</feature>
<dbReference type="EMBL" id="CP097503">
    <property type="protein sequence ID" value="URD80582.1"/>
    <property type="molecule type" value="Genomic_DNA"/>
</dbReference>
<feature type="region of interest" description="Disordered" evidence="2">
    <location>
        <begin position="2134"/>
        <end position="2169"/>
    </location>
</feature>
<feature type="coiled-coil region" evidence="1">
    <location>
        <begin position="518"/>
        <end position="545"/>
    </location>
</feature>
<feature type="compositionally biased region" description="Polar residues" evidence="2">
    <location>
        <begin position="1121"/>
        <end position="1136"/>
    </location>
</feature>
<reference evidence="4" key="1">
    <citation type="submission" date="2022-05" db="EMBL/GenBank/DDBJ databases">
        <title>The Musa troglodytarum L. genome provides insights into the mechanism of non-climacteric behaviour and enrichment of carotenoids.</title>
        <authorList>
            <person name="Wang J."/>
        </authorList>
    </citation>
    <scope>NUCLEOTIDE SEQUENCE</scope>
    <source>
        <tissue evidence="4">Leaf</tissue>
    </source>
</reference>
<feature type="compositionally biased region" description="Polar residues" evidence="2">
    <location>
        <begin position="1898"/>
        <end position="1929"/>
    </location>
</feature>
<sequence>MMVIMWRNARLEKRKAAAPRKLHGAVEVETGWQVFPLPAPPTLMPSVGTRRSTRVLIPKISSVATVGDGDSSALGSTKTLAVRRHGDKWLGVFGGGRAEDHRCEKREEGETRDLGCSDGLNEFGETAGKTPESDVPEDSCDTCLGRKFGIVYGRRRQRQLSGGGASTSSSAGYRASGIKRRNGLVFVRKGCRKKSDVPTLHQEIKREPELAETSIERGIIKRELKIAVSAGNFAKKNGIMENSLCTNINDRMVLTLFVESSCVSSSLCFPRFLITALKWMRRSTVTVQEFAAVLLSGSIATVFSRQGVHVLPLRWQKNNVVFSSVLHCCGLCKIYGARQSVPLLLLDFSALPIYFKSLHVTMLLGSLYLPRVLTRYLMCLSGAVNYEENNSCVLLEAGNLGTELSMVPVTVRHEQNDTIDACESAIENATNLLGSGLSKHCGRRSFSGGWSLSSSNADALLPLHSSQCGASGLSEAKASFHAEVMAKPSCPEVPDACTEKVLGSKYESDVSTLFSSHRKQGKSANKELKSALAEVKKNIDTARCNANVLVVDADRCWREEGFEVLLDTLPSKEWRIAVKSQGETKFLHKPLNMRRCTVNRFSHAYLWAAEDRWKLEFLDRWDWLVFKELHEECQQRNLQEDSSRTISVPVYREVSGYVDGARSTFIRPDYYIRTEDDEIQRALSSKIARYEMDSGDEKWLTDHNSRILHPGLGELKNISADYFEKIIYAMEKGAYGNVDHVFDKEKAFKFCQDLGKREILGAIYDYWEKKRNKKHTALVREFQASPLLRSLLVHKPFLRKKRSFKRQWGHTPRIRPEVISQGYGSRLHVAAYCEGFIELAWILFWIVFYSQHPLVRKRLGAICNLKDSVLENFQFVAFEGDRPASLAQSELVKRLCASVRVAENAVNRAVEFAIHLRTRVQVLVANAEICSIQNLPMSEIWSETAKTRGGSRGVKVLIFLRRFFRLCQMRSEARLDSAVFQLTPTRTRCDLVIIANGKTEKIASGLLNPFLAHLKAAQDQIAKGGYSIILEPDPETDTAWFTKGTVERFVRFVSTPEVLERVTTIESEILQIENAIVIQSNDNLGLSSVNDHQMKPGESMEGIKTSVDSDAEKAIVLYKPGSQSNPPDSNGSTTQEENSKVQLLRVLETRKIVLRKEQGMAFARATAAGFDIDKMVDLIPFAESFGALRLKEACLQFMQLWKKKHESGQWLEVEAAEAMSTQSEFSTLNASGIIFAGDSMMQKDHGYSQSIAGDMVVETDGKAGIYSEHESCNLSESTMMSFRYLEFICFSCPDKQIPSDPKVPSGHQEHLQGQFQHPMYSQWPMHSPPGLPVFQPYPMQGMPYYQNYPVSIPYFHPSYHPTEDPRFNSSHRKGLRRQSMDNKDIESETWERSTHSYDDMDQNTSDLEKEGSHGHKCHKRVGRPGKNKSGVVVIRNINYVTSKKNGAGESESESQSVSESEAEEESDNLHSNMRKSKHEHSSRTSKKEDGRTKPVEYSDAHSNDKVTYGDEADSGNWQAFQHLLLKAEEKSRTVNEDMLAGENEPSKRKQSKGEADPIIPPDRDYGDFHDRKMVGFDSVNGWASRMKQAASDDQLLVSRIGRDSIDNQFKEIENGGGAYRRMSSDEFMMYGQEKHFISNNPSDPLVYHLGKHAVNAIKRSSYNIADESFMLPYRSGSQDLGSDSINAIDMDSEIPSALQKAQNSNEVKSQLSHEPDDLSLVPERGMESVSMGYDPAMDYDFEVPIGNSVKLEAINTVDLSTSIKEASKKSDKEKSSRASNDSMEKRTKDGLVKKEASSRLKPLTEAQKRAEKLRSYKADLQKVKKEREEEELKRLEALKRQRQKSIAARSSSSATRMAVTPQQTKARVAAKPLPSPYKGSKFSDSKPVSSPFHKLPIRTSSIGSSVPQKATKSSKLHGSNHGLTRSLSSLPEIKRESKGLTPEAKADSLRLRRLSDPRGSYTQRASSVKSIASAQVPKRNMPDESRKKITAIMQLDKSKSATLPEIRINSSKTSSDRIKKESVSKDLLQRVTGRKSSQASDSINENLTGDKPPSNSDENPVIEKTVVMLENNVVTAPVFQQLNKTLDTKETSHGEDSCTPIVIDQIEDSGGWLDEQLSSYKVIVPYTRNEPRKFSNSTAVEKNYQAPSSRSTPLDDPVTTNLGNDGGQHTSESEMVAICAVDTMTSISNFENLSLGGQPHETYEKPRGKELKGFRKLLKFGRKSHGSALGEGNIDSDASSVDDQTVGVASSNDVHILKNLIAQDDTNAGGTPAKVLLKDLILVAVSRPFSLLSPFRSKNSEKKPAA</sequence>
<dbReference type="PANTHER" id="PTHR31008">
    <property type="entry name" value="COP1-INTERACTING PROTEIN-RELATED"/>
    <property type="match status" value="1"/>
</dbReference>
<dbReference type="OrthoDB" id="2020180at2759"/>
<feature type="region of interest" description="Disordered" evidence="2">
    <location>
        <begin position="1538"/>
        <end position="1564"/>
    </location>
</feature>
<feature type="region of interest" description="Disordered" evidence="2">
    <location>
        <begin position="1363"/>
        <end position="1510"/>
    </location>
</feature>
<feature type="compositionally biased region" description="Polar residues" evidence="2">
    <location>
        <begin position="1699"/>
        <end position="1710"/>
    </location>
</feature>
<feature type="compositionally biased region" description="Basic and acidic residues" evidence="2">
    <location>
        <begin position="104"/>
        <end position="115"/>
    </location>
</feature>
<feature type="compositionally biased region" description="Polar residues" evidence="2">
    <location>
        <begin position="2034"/>
        <end position="2058"/>
    </location>
</feature>
<feature type="region of interest" description="Disordered" evidence="2">
    <location>
        <begin position="1839"/>
        <end position="1986"/>
    </location>
</feature>
<feature type="compositionally biased region" description="Basic and acidic residues" evidence="2">
    <location>
        <begin position="1932"/>
        <end position="1956"/>
    </location>
</feature>
<feature type="region of interest" description="Disordered" evidence="2">
    <location>
        <begin position="2003"/>
        <end position="2059"/>
    </location>
</feature>
<keyword evidence="5" id="KW-1185">Reference proteome</keyword>
<keyword evidence="1" id="KW-0175">Coiled coil</keyword>
<organism evidence="4 5">
    <name type="scientific">Musa troglodytarum</name>
    <name type="common">fe'i banana</name>
    <dbReference type="NCBI Taxonomy" id="320322"/>
    <lineage>
        <taxon>Eukaryota</taxon>
        <taxon>Viridiplantae</taxon>
        <taxon>Streptophyta</taxon>
        <taxon>Embryophyta</taxon>
        <taxon>Tracheophyta</taxon>
        <taxon>Spermatophyta</taxon>
        <taxon>Magnoliopsida</taxon>
        <taxon>Liliopsida</taxon>
        <taxon>Zingiberales</taxon>
        <taxon>Musaceae</taxon>
        <taxon>Musa</taxon>
    </lineage>
</organism>
<feature type="compositionally biased region" description="Basic and acidic residues" evidence="2">
    <location>
        <begin position="2014"/>
        <end position="2028"/>
    </location>
</feature>